<dbReference type="PANTHER" id="PTHR35807:SF1">
    <property type="entry name" value="TRANSCRIPTIONAL REGULATOR REDD"/>
    <property type="match status" value="1"/>
</dbReference>
<keyword evidence="2" id="KW-0805">Transcription regulation</keyword>
<dbReference type="SUPFAM" id="SSF46894">
    <property type="entry name" value="C-terminal effector domain of the bipartite response regulators"/>
    <property type="match status" value="1"/>
</dbReference>
<feature type="domain" description="OmpR/PhoB-type" evidence="7">
    <location>
        <begin position="1"/>
        <end position="98"/>
    </location>
</feature>
<dbReference type="PANTHER" id="PTHR35807">
    <property type="entry name" value="TRANSCRIPTIONAL REGULATOR REDD-RELATED"/>
    <property type="match status" value="1"/>
</dbReference>
<dbReference type="InterPro" id="IPR001867">
    <property type="entry name" value="OmpR/PhoB-type_DNA-bd"/>
</dbReference>
<feature type="DNA-binding region" description="OmpR/PhoB-type" evidence="5">
    <location>
        <begin position="1"/>
        <end position="98"/>
    </location>
</feature>
<dbReference type="InterPro" id="IPR011990">
    <property type="entry name" value="TPR-like_helical_dom_sf"/>
</dbReference>
<organism evidence="8 9">
    <name type="scientific">Actinoplanes regularis</name>
    <dbReference type="NCBI Taxonomy" id="52697"/>
    <lineage>
        <taxon>Bacteria</taxon>
        <taxon>Bacillati</taxon>
        <taxon>Actinomycetota</taxon>
        <taxon>Actinomycetes</taxon>
        <taxon>Micromonosporales</taxon>
        <taxon>Micromonosporaceae</taxon>
        <taxon>Actinoplanes</taxon>
    </lineage>
</organism>
<dbReference type="InterPro" id="IPR005158">
    <property type="entry name" value="BTAD"/>
</dbReference>
<dbReference type="SUPFAM" id="SSF52540">
    <property type="entry name" value="P-loop containing nucleoside triphosphate hydrolases"/>
    <property type="match status" value="1"/>
</dbReference>
<dbReference type="Gene3D" id="1.25.40.10">
    <property type="entry name" value="Tetratricopeptide repeat domain"/>
    <property type="match status" value="1"/>
</dbReference>
<name>A0A239HCW2_9ACTN</name>
<evidence type="ECO:0000259" key="7">
    <source>
        <dbReference type="PROSITE" id="PS51755"/>
    </source>
</evidence>
<dbReference type="GO" id="GO:0043531">
    <property type="term" value="F:ADP binding"/>
    <property type="evidence" value="ECO:0007669"/>
    <property type="project" value="InterPro"/>
</dbReference>
<protein>
    <submittedName>
        <fullName evidence="8">DNA-binding transcriptional activator of the SARP family</fullName>
    </submittedName>
</protein>
<dbReference type="Pfam" id="PF00486">
    <property type="entry name" value="Trans_reg_C"/>
    <property type="match status" value="1"/>
</dbReference>
<dbReference type="Pfam" id="PF03704">
    <property type="entry name" value="BTAD"/>
    <property type="match status" value="1"/>
</dbReference>
<dbReference type="AlphaFoldDB" id="A0A239HCW2"/>
<gene>
    <name evidence="8" type="ORF">SAMN06264365_12425</name>
</gene>
<evidence type="ECO:0000313" key="9">
    <source>
        <dbReference type="Proteomes" id="UP000198415"/>
    </source>
</evidence>
<dbReference type="InterPro" id="IPR027417">
    <property type="entry name" value="P-loop_NTPase"/>
</dbReference>
<dbReference type="PROSITE" id="PS51755">
    <property type="entry name" value="OMPR_PHOB"/>
    <property type="match status" value="1"/>
</dbReference>
<dbReference type="SUPFAM" id="SSF48452">
    <property type="entry name" value="TPR-like"/>
    <property type="match status" value="1"/>
</dbReference>
<dbReference type="InterPro" id="IPR051677">
    <property type="entry name" value="AfsR-DnrI-RedD_regulator"/>
</dbReference>
<accession>A0A239HCW2</accession>
<keyword evidence="4" id="KW-0804">Transcription</keyword>
<evidence type="ECO:0000256" key="5">
    <source>
        <dbReference type="PROSITE-ProRule" id="PRU01091"/>
    </source>
</evidence>
<proteinExistence type="inferred from homology"/>
<evidence type="ECO:0000256" key="2">
    <source>
        <dbReference type="ARBA" id="ARBA00023015"/>
    </source>
</evidence>
<comment type="similarity">
    <text evidence="1">Belongs to the AfsR/DnrI/RedD regulatory family.</text>
</comment>
<feature type="compositionally biased region" description="Basic and acidic residues" evidence="6">
    <location>
        <begin position="602"/>
        <end position="611"/>
    </location>
</feature>
<evidence type="ECO:0000256" key="1">
    <source>
        <dbReference type="ARBA" id="ARBA00005820"/>
    </source>
</evidence>
<dbReference type="Proteomes" id="UP000198415">
    <property type="component" value="Unassembled WGS sequence"/>
</dbReference>
<feature type="compositionally biased region" description="Basic residues" evidence="6">
    <location>
        <begin position="612"/>
        <end position="622"/>
    </location>
</feature>
<dbReference type="OrthoDB" id="7628974at2"/>
<dbReference type="SUPFAM" id="SSF46785">
    <property type="entry name" value="Winged helix' DNA-binding domain"/>
    <property type="match status" value="1"/>
</dbReference>
<dbReference type="Gene3D" id="1.10.10.10">
    <property type="entry name" value="Winged helix-like DNA-binding domain superfamily/Winged helix DNA-binding domain"/>
    <property type="match status" value="2"/>
</dbReference>
<dbReference type="InterPro" id="IPR036388">
    <property type="entry name" value="WH-like_DNA-bd_sf"/>
</dbReference>
<dbReference type="GO" id="GO:0006355">
    <property type="term" value="P:regulation of DNA-templated transcription"/>
    <property type="evidence" value="ECO:0007669"/>
    <property type="project" value="InterPro"/>
</dbReference>
<dbReference type="Gene3D" id="3.40.50.300">
    <property type="entry name" value="P-loop containing nucleotide triphosphate hydrolases"/>
    <property type="match status" value="1"/>
</dbReference>
<dbReference type="GO" id="GO:0003677">
    <property type="term" value="F:DNA binding"/>
    <property type="evidence" value="ECO:0007669"/>
    <property type="project" value="UniProtKB-UniRule"/>
</dbReference>
<evidence type="ECO:0000313" key="8">
    <source>
        <dbReference type="EMBL" id="SNS78858.1"/>
    </source>
</evidence>
<dbReference type="GO" id="GO:0000160">
    <property type="term" value="P:phosphorelay signal transduction system"/>
    <property type="evidence" value="ECO:0007669"/>
    <property type="project" value="InterPro"/>
</dbReference>
<keyword evidence="9" id="KW-1185">Reference proteome</keyword>
<feature type="region of interest" description="Disordered" evidence="6">
    <location>
        <begin position="590"/>
        <end position="622"/>
    </location>
</feature>
<keyword evidence="3 5" id="KW-0238">DNA-binding</keyword>
<dbReference type="SMART" id="SM00862">
    <property type="entry name" value="Trans_reg_C"/>
    <property type="match status" value="1"/>
</dbReference>
<dbReference type="CDD" id="cd15831">
    <property type="entry name" value="BTAD"/>
    <property type="match status" value="1"/>
</dbReference>
<dbReference type="InterPro" id="IPR016032">
    <property type="entry name" value="Sig_transdc_resp-reg_C-effctor"/>
</dbReference>
<evidence type="ECO:0000256" key="3">
    <source>
        <dbReference type="ARBA" id="ARBA00023125"/>
    </source>
</evidence>
<evidence type="ECO:0000256" key="6">
    <source>
        <dbReference type="SAM" id="MobiDB-lite"/>
    </source>
</evidence>
<dbReference type="InterPro" id="IPR036390">
    <property type="entry name" value="WH_DNA-bd_sf"/>
</dbReference>
<evidence type="ECO:0000256" key="4">
    <source>
        <dbReference type="ARBA" id="ARBA00023163"/>
    </source>
</evidence>
<dbReference type="SMART" id="SM01043">
    <property type="entry name" value="BTAD"/>
    <property type="match status" value="1"/>
</dbReference>
<reference evidence="8 9" key="1">
    <citation type="submission" date="2017-06" db="EMBL/GenBank/DDBJ databases">
        <authorList>
            <person name="Kim H.J."/>
            <person name="Triplett B.A."/>
        </authorList>
    </citation>
    <scope>NUCLEOTIDE SEQUENCE [LARGE SCALE GENOMIC DNA]</scope>
    <source>
        <strain evidence="8 9">DSM 43151</strain>
    </source>
</reference>
<dbReference type="PRINTS" id="PR00364">
    <property type="entry name" value="DISEASERSIST"/>
</dbReference>
<sequence>MPAPPRLRFRLLGPVEFHDGTQWLGIGSAKQRALLAMLLLKVNQAVSLEQLMSELWDDNPPVSASGLVAGYAYRLRRALDDRGGRILTTRSPGYRLVVSGETIDIGECERLLRRAHADVAAGLPASGIERFDEALALWRGLPLADVRPTPMIMAEIARLEETRISALEARIGAELQLGRHTMLLPELKVLVSQHPLRERLHAHLMTALYQDGQQAVALGAYRDLRKLLVDELGIEPSQLLQTLEQRILRNDPSLRAPEPGIRLAATPRPQPSFPADPAVLRGRDEHLEQLVTAVRGGRIGVVQGLSGAGKTALAVHAAHRLAADYPDGLVFVPMGGVQEPPGYARVAQAVTQALGSAPPPGEDPPADLSTILAGRRMLIVLDDVAAPAEVQRLEPLPPGIGMIITARSGVTGLDRVTRVHVGALAPADALEVIRFYLGTERLDADPAAAWTLVQRCDALPLAVRVAAARLASRPNWPIAAYVARLADPAVRLDALVCESMSVRECLADAVRQLTGWGDGEALRALRQLAWLNRSPVTVADLAALLDRSPAAAERCAERLVDCGLAEALPDGRYHVLELVRVYARELDRDMARKASPSSDRGAAADHADPRRVVKPLRSPRSR</sequence>
<dbReference type="EMBL" id="FZNR01000024">
    <property type="protein sequence ID" value="SNS78858.1"/>
    <property type="molecule type" value="Genomic_DNA"/>
</dbReference>